<reference evidence="2" key="2">
    <citation type="submission" date="2014-08" db="EMBL/GenBank/DDBJ databases">
        <title>Exploiting Issatchenkia orientalis SD108 for Succinic Acid Production.</title>
        <authorList>
            <person name="Xiao H."/>
            <person name="Shao Z."/>
            <person name="Jiang Y."/>
            <person name="Dole S."/>
            <person name="Zhao H."/>
        </authorList>
    </citation>
    <scope>NUCLEOTIDE SEQUENCE [LARGE SCALE GENOMIC DNA]</scope>
    <source>
        <strain evidence="2">SD108</strain>
    </source>
</reference>
<keyword evidence="1" id="KW-0732">Signal</keyword>
<proteinExistence type="predicted"/>
<evidence type="ECO:0000313" key="2">
    <source>
        <dbReference type="EMBL" id="KGK38455.1"/>
    </source>
</evidence>
<feature type="chain" id="PRO_5015032242" evidence="1">
    <location>
        <begin position="17"/>
        <end position="105"/>
    </location>
</feature>
<evidence type="ECO:0000313" key="6">
    <source>
        <dbReference type="Proteomes" id="UP000189274"/>
    </source>
</evidence>
<sequence>MNIFCIVTAFIIPVLAITVPPGCVQFVPTTIYQVGPSPTTINGELTYITTSFGFVGRTLSICSPYGELFTEEFGAETTVTTLTLPTSTTTSTTTHCGLKRDCTAN</sequence>
<dbReference type="EMBL" id="MQVM01000011">
    <property type="protein sequence ID" value="ONH74167.1"/>
    <property type="molecule type" value="Genomic_DNA"/>
</dbReference>
<reference evidence="5" key="1">
    <citation type="journal article" date="2014" name="Microb. Cell Fact.">
        <title>Exploiting Issatchenkia orientalis SD108 for succinic acid production.</title>
        <authorList>
            <person name="Xiao H."/>
            <person name="Shao Z."/>
            <person name="Jiang Y."/>
            <person name="Dole S."/>
            <person name="Zhao H."/>
        </authorList>
    </citation>
    <scope>NUCLEOTIDE SEQUENCE [LARGE SCALE GENOMIC DNA]</scope>
    <source>
        <strain evidence="5">SD108</strain>
    </source>
</reference>
<dbReference type="EMBL" id="JQFK01000019">
    <property type="protein sequence ID" value="KGK38455.1"/>
    <property type="molecule type" value="Genomic_DNA"/>
</dbReference>
<name>A0A099P0S3_PICKU</name>
<protein>
    <submittedName>
        <fullName evidence="2">Uncharacterized protein</fullName>
    </submittedName>
</protein>
<dbReference type="HOGENOM" id="CLU_2236979_0_0_1"/>
<reference evidence="6" key="3">
    <citation type="journal article" date="2017" name="Genome Announc.">
        <title>Genome sequences of Cyberlindnera fabianii 65, Pichia kudriavzevii 129, and Saccharomyces cerevisiae 131 isolated from fermented masau fruits in Zimbabwe.</title>
        <authorList>
            <person name="van Rijswijck I.M.H."/>
            <person name="Derks M.F.L."/>
            <person name="Abee T."/>
            <person name="de Ridder D."/>
            <person name="Smid E.J."/>
        </authorList>
    </citation>
    <scope>NUCLEOTIDE SEQUENCE [LARGE SCALE GENOMIC DNA]</scope>
    <source>
        <strain evidence="6">129</strain>
    </source>
</reference>
<accession>A0A099P0S3</accession>
<dbReference type="Proteomes" id="UP000195871">
    <property type="component" value="Unassembled WGS sequence"/>
</dbReference>
<evidence type="ECO:0000313" key="4">
    <source>
        <dbReference type="EMBL" id="OUT21626.1"/>
    </source>
</evidence>
<dbReference type="Proteomes" id="UP000189274">
    <property type="component" value="Unassembled WGS sequence"/>
</dbReference>
<reference evidence="4 7" key="5">
    <citation type="submission" date="2017-05" db="EMBL/GenBank/DDBJ databases">
        <title>The Genome Sequence of Candida krusei Ckrusei653.</title>
        <authorList>
            <person name="Cuomo C."/>
            <person name="Forche A."/>
            <person name="Young S."/>
            <person name="Abouelleil A."/>
            <person name="Cao P."/>
            <person name="Chapman S."/>
            <person name="Cusick C."/>
            <person name="Shea T."/>
            <person name="Nusbaum C."/>
            <person name="Birren B."/>
        </authorList>
    </citation>
    <scope>NUCLEOTIDE SEQUENCE [LARGE SCALE GENOMIC DNA]</scope>
    <source>
        <strain evidence="4 7">Ckrusei653</strain>
    </source>
</reference>
<evidence type="ECO:0000313" key="5">
    <source>
        <dbReference type="Proteomes" id="UP000029867"/>
    </source>
</evidence>
<evidence type="ECO:0000313" key="7">
    <source>
        <dbReference type="Proteomes" id="UP000195871"/>
    </source>
</evidence>
<gene>
    <name evidence="3" type="ORF">BOH78_2622</name>
    <name evidence="4" type="ORF">CAS74_003747</name>
    <name evidence="2" type="ORF">JL09_g2366</name>
</gene>
<feature type="signal peptide" evidence="1">
    <location>
        <begin position="1"/>
        <end position="16"/>
    </location>
</feature>
<dbReference type="EMBL" id="NHMM01000005">
    <property type="protein sequence ID" value="OUT21626.1"/>
    <property type="molecule type" value="Genomic_DNA"/>
</dbReference>
<dbReference type="Proteomes" id="UP000029867">
    <property type="component" value="Unassembled WGS sequence"/>
</dbReference>
<organism evidence="2 5">
    <name type="scientific">Pichia kudriavzevii</name>
    <name type="common">Yeast</name>
    <name type="synonym">Issatchenkia orientalis</name>
    <dbReference type="NCBI Taxonomy" id="4909"/>
    <lineage>
        <taxon>Eukaryota</taxon>
        <taxon>Fungi</taxon>
        <taxon>Dikarya</taxon>
        <taxon>Ascomycota</taxon>
        <taxon>Saccharomycotina</taxon>
        <taxon>Pichiomycetes</taxon>
        <taxon>Pichiales</taxon>
        <taxon>Pichiaceae</taxon>
        <taxon>Pichia</taxon>
    </lineage>
</organism>
<evidence type="ECO:0000313" key="3">
    <source>
        <dbReference type="EMBL" id="ONH74167.1"/>
    </source>
</evidence>
<comment type="caution">
    <text evidence="2">The sequence shown here is derived from an EMBL/GenBank/DDBJ whole genome shotgun (WGS) entry which is preliminary data.</text>
</comment>
<dbReference type="AlphaFoldDB" id="A0A099P0S3"/>
<reference evidence="3" key="4">
    <citation type="submission" date="2017-01" db="EMBL/GenBank/DDBJ databases">
        <authorList>
            <person name="Mah S.A."/>
            <person name="Swanson W.J."/>
            <person name="Moy G.W."/>
            <person name="Vacquier V.D."/>
        </authorList>
    </citation>
    <scope>NUCLEOTIDE SEQUENCE [LARGE SCALE GENOMIC DNA]</scope>
    <source>
        <strain evidence="3">129</strain>
    </source>
</reference>
<evidence type="ECO:0000256" key="1">
    <source>
        <dbReference type="SAM" id="SignalP"/>
    </source>
</evidence>